<evidence type="ECO:0000259" key="12">
    <source>
        <dbReference type="PROSITE" id="PS52035"/>
    </source>
</evidence>
<evidence type="ECO:0000256" key="8">
    <source>
        <dbReference type="ARBA" id="ARBA00022833"/>
    </source>
</evidence>
<keyword evidence="6" id="KW-0732">Signal</keyword>
<keyword evidence="8" id="KW-0862">Zinc</keyword>
<comment type="similarity">
    <text evidence="2 10">Belongs to the peptidase M14 family.</text>
</comment>
<feature type="domain" description="Peptidase M14" evidence="12">
    <location>
        <begin position="1"/>
        <end position="292"/>
    </location>
</feature>
<dbReference type="PRINTS" id="PR00765">
    <property type="entry name" value="CRBOXYPTASEA"/>
</dbReference>
<dbReference type="PROSITE" id="PS00132">
    <property type="entry name" value="CARBOXYPEPT_ZN_1"/>
    <property type="match status" value="1"/>
</dbReference>
<sequence length="582" mass="61891">MEKNVAVVGAARDVVRRGGGRLPAIVNKTPKEQVIRPKPVIFVDAGIHAREWITVSSALCLITHLVTYYRSDPFLQQFHWVILPILNPDGYEYSWQKDRLWRKTRSLAVSNSSFTLRSNLSDCVGVDPNRNWGNHWGEKGVQRYNVCTEVYAGAFPFSEPEVAALSDLVEYYRERIALYVSLHAFSQVILSPFGHSSGKSPDYAHHTAVMKAGVDAIKTTSGYNYNYGSIYDAMYAASGSSIDYIYSSLGVKNAYVIELRDTGKYGFVLPQKEILPTCKEAIAAILAMALEAYKVPIKKEPPWRGGGGGGFGTGGRGFTATGGSGGDMILVSFGTTCGGDGRGGEAGVCFQIRAAVADSEIQEVVAFHQIRVAEGDQQIQVGVVYLQIQGVDPREIQVVLVVPLGVQVVLVVPLGVQVVLVVPVGVQVVLVVPLGVQLVLVVLLGVQVVLAVPLGVQAVLVVPLGVQGVRVDVVAPLEDPSVAGKEVGVARKEVGVVPSAVQAVSPLAVLAVPGEAQAEVLGVQEADPLVSEVPMEAQTVIQKLALAVPLVVLAEVSGVQVVDPLAAWMVPSADPRAVPKAA</sequence>
<evidence type="ECO:0000256" key="7">
    <source>
        <dbReference type="ARBA" id="ARBA00022801"/>
    </source>
</evidence>
<dbReference type="GO" id="GO:0008270">
    <property type="term" value="F:zinc ion binding"/>
    <property type="evidence" value="ECO:0007669"/>
    <property type="project" value="InterPro"/>
</dbReference>
<evidence type="ECO:0000256" key="9">
    <source>
        <dbReference type="ARBA" id="ARBA00023049"/>
    </source>
</evidence>
<organism evidence="13 14">
    <name type="scientific">Hypsibius exemplaris</name>
    <name type="common">Freshwater tardigrade</name>
    <dbReference type="NCBI Taxonomy" id="2072580"/>
    <lineage>
        <taxon>Eukaryota</taxon>
        <taxon>Metazoa</taxon>
        <taxon>Ecdysozoa</taxon>
        <taxon>Tardigrada</taxon>
        <taxon>Eutardigrada</taxon>
        <taxon>Parachela</taxon>
        <taxon>Hypsibioidea</taxon>
        <taxon>Hypsibiidae</taxon>
        <taxon>Hypsibius</taxon>
    </lineage>
</organism>
<keyword evidence="11" id="KW-0812">Transmembrane</keyword>
<dbReference type="GO" id="GO:0004181">
    <property type="term" value="F:metallocarboxypeptidase activity"/>
    <property type="evidence" value="ECO:0007669"/>
    <property type="project" value="InterPro"/>
</dbReference>
<dbReference type="SMART" id="SM00631">
    <property type="entry name" value="Zn_pept"/>
    <property type="match status" value="1"/>
</dbReference>
<comment type="caution">
    <text evidence="13">The sequence shown here is derived from an EMBL/GenBank/DDBJ whole genome shotgun (WGS) entry which is preliminary data.</text>
</comment>
<dbReference type="InterPro" id="IPR057246">
    <property type="entry name" value="CARBOXYPEPT_ZN_1"/>
</dbReference>
<proteinExistence type="inferred from homology"/>
<evidence type="ECO:0000256" key="4">
    <source>
        <dbReference type="ARBA" id="ARBA00022670"/>
    </source>
</evidence>
<evidence type="ECO:0000313" key="14">
    <source>
        <dbReference type="Proteomes" id="UP000192578"/>
    </source>
</evidence>
<keyword evidence="7" id="KW-0378">Hydrolase</keyword>
<dbReference type="EMBL" id="MTYJ01000113">
    <property type="protein sequence ID" value="OQV13966.1"/>
    <property type="molecule type" value="Genomic_DNA"/>
</dbReference>
<dbReference type="InterPro" id="IPR000834">
    <property type="entry name" value="Peptidase_M14"/>
</dbReference>
<gene>
    <name evidence="13" type="ORF">BV898_11848</name>
</gene>
<evidence type="ECO:0000313" key="13">
    <source>
        <dbReference type="EMBL" id="OQV13966.1"/>
    </source>
</evidence>
<evidence type="ECO:0000256" key="2">
    <source>
        <dbReference type="ARBA" id="ARBA00005988"/>
    </source>
</evidence>
<feature type="transmembrane region" description="Helical" evidence="11">
    <location>
        <begin position="438"/>
        <end position="462"/>
    </location>
</feature>
<dbReference type="PROSITE" id="PS52035">
    <property type="entry name" value="PEPTIDASE_M14"/>
    <property type="match status" value="1"/>
</dbReference>
<comment type="cofactor">
    <cofactor evidence="1">
        <name>Zn(2+)</name>
        <dbReference type="ChEBI" id="CHEBI:29105"/>
    </cofactor>
</comment>
<evidence type="ECO:0000256" key="5">
    <source>
        <dbReference type="ARBA" id="ARBA00022723"/>
    </source>
</evidence>
<dbReference type="Proteomes" id="UP000192578">
    <property type="component" value="Unassembled WGS sequence"/>
</dbReference>
<keyword evidence="4" id="KW-0645">Protease</keyword>
<dbReference type="SUPFAM" id="SSF53187">
    <property type="entry name" value="Zn-dependent exopeptidases"/>
    <property type="match status" value="1"/>
</dbReference>
<evidence type="ECO:0000256" key="6">
    <source>
        <dbReference type="ARBA" id="ARBA00022729"/>
    </source>
</evidence>
<feature type="active site" description="Proton donor/acceptor" evidence="10">
    <location>
        <position position="258"/>
    </location>
</feature>
<keyword evidence="3 13" id="KW-0121">Carboxypeptidase</keyword>
<feature type="transmembrane region" description="Helical" evidence="11">
    <location>
        <begin position="398"/>
        <end position="426"/>
    </location>
</feature>
<keyword evidence="11" id="KW-1133">Transmembrane helix</keyword>
<dbReference type="FunFam" id="3.40.630.10:FF:000084">
    <property type="entry name" value="Carboxypeptidase B2"/>
    <property type="match status" value="1"/>
</dbReference>
<dbReference type="GO" id="GO:0006508">
    <property type="term" value="P:proteolysis"/>
    <property type="evidence" value="ECO:0007669"/>
    <property type="project" value="UniProtKB-KW"/>
</dbReference>
<dbReference type="Pfam" id="PF00246">
    <property type="entry name" value="Peptidase_M14"/>
    <property type="match status" value="1"/>
</dbReference>
<dbReference type="Gene3D" id="3.40.630.10">
    <property type="entry name" value="Zn peptidases"/>
    <property type="match status" value="1"/>
</dbReference>
<keyword evidence="11" id="KW-0472">Membrane</keyword>
<dbReference type="PANTHER" id="PTHR11705">
    <property type="entry name" value="PROTEASE FAMILY M14 CARBOXYPEPTIDASE A,B"/>
    <property type="match status" value="1"/>
</dbReference>
<dbReference type="AlphaFoldDB" id="A0A1W0WFH3"/>
<evidence type="ECO:0000256" key="10">
    <source>
        <dbReference type="PROSITE-ProRule" id="PRU01379"/>
    </source>
</evidence>
<evidence type="ECO:0000256" key="1">
    <source>
        <dbReference type="ARBA" id="ARBA00001947"/>
    </source>
</evidence>
<keyword evidence="5" id="KW-0479">Metal-binding</keyword>
<protein>
    <submittedName>
        <fullName evidence="13">Carboxypeptidase B2</fullName>
    </submittedName>
</protein>
<accession>A0A1W0WFH3</accession>
<keyword evidence="9" id="KW-0482">Metalloprotease</keyword>
<keyword evidence="14" id="KW-1185">Reference proteome</keyword>
<evidence type="ECO:0000256" key="11">
    <source>
        <dbReference type="SAM" id="Phobius"/>
    </source>
</evidence>
<dbReference type="PANTHER" id="PTHR11705:SF143">
    <property type="entry name" value="SLL0236 PROTEIN"/>
    <property type="match status" value="1"/>
</dbReference>
<evidence type="ECO:0000256" key="3">
    <source>
        <dbReference type="ARBA" id="ARBA00022645"/>
    </source>
</evidence>
<dbReference type="OrthoDB" id="3626597at2759"/>
<name>A0A1W0WFH3_HYPEX</name>
<reference evidence="14" key="1">
    <citation type="submission" date="2017-01" db="EMBL/GenBank/DDBJ databases">
        <title>Comparative genomics of anhydrobiosis in the tardigrade Hypsibius dujardini.</title>
        <authorList>
            <person name="Yoshida Y."/>
            <person name="Koutsovoulos G."/>
            <person name="Laetsch D."/>
            <person name="Stevens L."/>
            <person name="Kumar S."/>
            <person name="Horikawa D."/>
            <person name="Ishino K."/>
            <person name="Komine S."/>
            <person name="Tomita M."/>
            <person name="Blaxter M."/>
            <person name="Arakawa K."/>
        </authorList>
    </citation>
    <scope>NUCLEOTIDE SEQUENCE [LARGE SCALE GENOMIC DNA]</scope>
    <source>
        <strain evidence="14">Z151</strain>
    </source>
</reference>
<dbReference type="GO" id="GO:0005615">
    <property type="term" value="C:extracellular space"/>
    <property type="evidence" value="ECO:0007669"/>
    <property type="project" value="TreeGrafter"/>
</dbReference>